<proteinExistence type="inferred from homology"/>
<evidence type="ECO:0000256" key="2">
    <source>
        <dbReference type="ARBA" id="ARBA00023306"/>
    </source>
</evidence>
<evidence type="ECO:0000256" key="1">
    <source>
        <dbReference type="ARBA" id="ARBA00008356"/>
    </source>
</evidence>
<feature type="region of interest" description="Disordered" evidence="3">
    <location>
        <begin position="1"/>
        <end position="63"/>
    </location>
</feature>
<gene>
    <name evidence="5" type="ORF">C1645_814026</name>
</gene>
<evidence type="ECO:0000313" key="6">
    <source>
        <dbReference type="Proteomes" id="UP000265703"/>
    </source>
</evidence>
<dbReference type="Proteomes" id="UP000265703">
    <property type="component" value="Unassembled WGS sequence"/>
</dbReference>
<dbReference type="AlphaFoldDB" id="A0A397TQY0"/>
<accession>A0A397TQY0</accession>
<keyword evidence="6" id="KW-1185">Reference proteome</keyword>
<feature type="domain" description="DNA replication factor Cdt1 C-terminal" evidence="4">
    <location>
        <begin position="67"/>
        <end position="161"/>
    </location>
</feature>
<name>A0A397TQY0_9GLOM</name>
<organism evidence="5 6">
    <name type="scientific">Glomus cerebriforme</name>
    <dbReference type="NCBI Taxonomy" id="658196"/>
    <lineage>
        <taxon>Eukaryota</taxon>
        <taxon>Fungi</taxon>
        <taxon>Fungi incertae sedis</taxon>
        <taxon>Mucoromycota</taxon>
        <taxon>Glomeromycotina</taxon>
        <taxon>Glomeromycetes</taxon>
        <taxon>Glomerales</taxon>
        <taxon>Glomeraceae</taxon>
        <taxon>Glomus</taxon>
    </lineage>
</organism>
<reference evidence="5 6" key="1">
    <citation type="submission" date="2018-06" db="EMBL/GenBank/DDBJ databases">
        <title>Comparative genomics reveals the genomic features of Rhizophagus irregularis, R. cerebriforme, R. diaphanum and Gigaspora rosea, and their symbiotic lifestyle signature.</title>
        <authorList>
            <person name="Morin E."/>
            <person name="San Clemente H."/>
            <person name="Chen E.C.H."/>
            <person name="De La Providencia I."/>
            <person name="Hainaut M."/>
            <person name="Kuo A."/>
            <person name="Kohler A."/>
            <person name="Murat C."/>
            <person name="Tang N."/>
            <person name="Roy S."/>
            <person name="Loubradou J."/>
            <person name="Henrissat B."/>
            <person name="Grigoriev I.V."/>
            <person name="Corradi N."/>
            <person name="Roux C."/>
            <person name="Martin F.M."/>
        </authorList>
    </citation>
    <scope>NUCLEOTIDE SEQUENCE [LARGE SCALE GENOMIC DNA]</scope>
    <source>
        <strain evidence="5 6">DAOM 227022</strain>
    </source>
</reference>
<comment type="similarity">
    <text evidence="1">Belongs to the Cdt1 family.</text>
</comment>
<comment type="caution">
    <text evidence="5">The sequence shown here is derived from an EMBL/GenBank/DDBJ whole genome shotgun (WGS) entry which is preliminary data.</text>
</comment>
<dbReference type="STRING" id="658196.A0A397TQY0"/>
<dbReference type="EMBL" id="QKYT01000029">
    <property type="protein sequence ID" value="RIA97451.1"/>
    <property type="molecule type" value="Genomic_DNA"/>
</dbReference>
<evidence type="ECO:0000256" key="3">
    <source>
        <dbReference type="SAM" id="MobiDB-lite"/>
    </source>
</evidence>
<dbReference type="OrthoDB" id="341730at2759"/>
<dbReference type="Gene3D" id="1.10.10.1420">
    <property type="entry name" value="DNA replication factor Cdt1, C-terminal WH domain"/>
    <property type="match status" value="1"/>
</dbReference>
<keyword evidence="2" id="KW-0131">Cell cycle</keyword>
<protein>
    <recommendedName>
        <fullName evidence="4">DNA replication factor Cdt1 C-terminal domain-containing protein</fullName>
    </recommendedName>
</protein>
<dbReference type="Pfam" id="PF16679">
    <property type="entry name" value="CDT1_C"/>
    <property type="match status" value="1"/>
</dbReference>
<dbReference type="InterPro" id="IPR032054">
    <property type="entry name" value="Cdt1_C"/>
</dbReference>
<feature type="compositionally biased region" description="Basic and acidic residues" evidence="3">
    <location>
        <begin position="1"/>
        <end position="10"/>
    </location>
</feature>
<evidence type="ECO:0000259" key="4">
    <source>
        <dbReference type="Pfam" id="PF16679"/>
    </source>
</evidence>
<feature type="compositionally biased region" description="Basic and acidic residues" evidence="3">
    <location>
        <begin position="39"/>
        <end position="49"/>
    </location>
</feature>
<sequence length="189" mass="21887">MGKTKNEKNRKVTSYFGSTKVRTKNQKETKPSIVTALKSVHESSKENKPVRRAPRNRSDTARRRRALVERVRAKGQKTLEETLQGMDLVKKKQKTMLSRAREIANSLSFIYISRNKTVMFVNEIATRIVESSVVPISEYEAIEYFELLTKIAPKWCQFSTNKNKNDLLTINTSMENWRDIVEEGVKGFR</sequence>
<evidence type="ECO:0000313" key="5">
    <source>
        <dbReference type="EMBL" id="RIA97451.1"/>
    </source>
</evidence>
<dbReference type="InterPro" id="IPR038090">
    <property type="entry name" value="Cdt1_C_WH_dom_sf"/>
</dbReference>